<dbReference type="GO" id="GO:0043248">
    <property type="term" value="P:proteasome assembly"/>
    <property type="evidence" value="ECO:0007669"/>
    <property type="project" value="TreeGrafter"/>
</dbReference>
<dbReference type="GO" id="GO:0005829">
    <property type="term" value="C:cytosol"/>
    <property type="evidence" value="ECO:0007669"/>
    <property type="project" value="TreeGrafter"/>
</dbReference>
<dbReference type="OrthoDB" id="10260712at2759"/>
<dbReference type="PANTHER" id="PTHR12970:SF1">
    <property type="entry name" value="PROTEASOME ASSEMBLY CHAPERONE 2"/>
    <property type="match status" value="1"/>
</dbReference>
<proteinExistence type="predicted"/>
<sequence>MLLISNMGQLAVHLLVSSSGARRVAYLDEPSVLPCTSNDAFRSDAIGDLALALEGWLLFSNDPQLLRVEKDHVVILSSLYSGKRRVINASSCNEDGSDPKCENLGWKQKLEEYDPSQQSWIDPWIEAEAPTQQYLDESMLIKAEELVGAPGTEGMSSAEAKKVVSAAKLSELALVDPKGAKRCDIYRACVCSYEIFSGGVLGLFVEVSSPSDSRVGDKDRSKVKLY</sequence>
<evidence type="ECO:0000313" key="2">
    <source>
        <dbReference type="Proteomes" id="UP000729402"/>
    </source>
</evidence>
<dbReference type="EMBL" id="JAAALK010000080">
    <property type="protein sequence ID" value="KAG8094796.1"/>
    <property type="molecule type" value="Genomic_DNA"/>
</dbReference>
<dbReference type="Proteomes" id="UP000729402">
    <property type="component" value="Unassembled WGS sequence"/>
</dbReference>
<accession>A0A8J6BVM9</accession>
<reference evidence="1" key="1">
    <citation type="journal article" date="2021" name="bioRxiv">
        <title>Whole Genome Assembly and Annotation of Northern Wild Rice, Zizania palustris L., Supports a Whole Genome Duplication in the Zizania Genus.</title>
        <authorList>
            <person name="Haas M."/>
            <person name="Kono T."/>
            <person name="Macchietto M."/>
            <person name="Millas R."/>
            <person name="McGilp L."/>
            <person name="Shao M."/>
            <person name="Duquette J."/>
            <person name="Hirsch C.N."/>
            <person name="Kimball J."/>
        </authorList>
    </citation>
    <scope>NUCLEOTIDE SEQUENCE</scope>
    <source>
        <tissue evidence="1">Fresh leaf tissue</tissue>
    </source>
</reference>
<dbReference type="GO" id="GO:0005634">
    <property type="term" value="C:nucleus"/>
    <property type="evidence" value="ECO:0007669"/>
    <property type="project" value="TreeGrafter"/>
</dbReference>
<dbReference type="InterPro" id="IPR016562">
    <property type="entry name" value="Proteasome_assmbl_chp_2_euk"/>
</dbReference>
<comment type="caution">
    <text evidence="1">The sequence shown here is derived from an EMBL/GenBank/DDBJ whole genome shotgun (WGS) entry which is preliminary data.</text>
</comment>
<gene>
    <name evidence="1" type="ORF">GUJ93_ZPchr0012g22108</name>
</gene>
<evidence type="ECO:0000313" key="1">
    <source>
        <dbReference type="EMBL" id="KAG8094796.1"/>
    </source>
</evidence>
<dbReference type="PANTHER" id="PTHR12970">
    <property type="entry name" value="PROTEASOME ASSEMBLY CHAPERONE 2"/>
    <property type="match status" value="1"/>
</dbReference>
<name>A0A8J6BVM9_ZIZPA</name>
<protein>
    <submittedName>
        <fullName evidence="1">Uncharacterized protein</fullName>
    </submittedName>
</protein>
<organism evidence="1 2">
    <name type="scientific">Zizania palustris</name>
    <name type="common">Northern wild rice</name>
    <dbReference type="NCBI Taxonomy" id="103762"/>
    <lineage>
        <taxon>Eukaryota</taxon>
        <taxon>Viridiplantae</taxon>
        <taxon>Streptophyta</taxon>
        <taxon>Embryophyta</taxon>
        <taxon>Tracheophyta</taxon>
        <taxon>Spermatophyta</taxon>
        <taxon>Magnoliopsida</taxon>
        <taxon>Liliopsida</taxon>
        <taxon>Poales</taxon>
        <taxon>Poaceae</taxon>
        <taxon>BOP clade</taxon>
        <taxon>Oryzoideae</taxon>
        <taxon>Oryzeae</taxon>
        <taxon>Zizaniinae</taxon>
        <taxon>Zizania</taxon>
    </lineage>
</organism>
<dbReference type="AlphaFoldDB" id="A0A8J6BVM9"/>
<keyword evidence="2" id="KW-1185">Reference proteome</keyword>
<reference evidence="1" key="2">
    <citation type="submission" date="2021-02" db="EMBL/GenBank/DDBJ databases">
        <authorList>
            <person name="Kimball J.A."/>
            <person name="Haas M.W."/>
            <person name="Macchietto M."/>
            <person name="Kono T."/>
            <person name="Duquette J."/>
            <person name="Shao M."/>
        </authorList>
    </citation>
    <scope>NUCLEOTIDE SEQUENCE</scope>
    <source>
        <tissue evidence="1">Fresh leaf tissue</tissue>
    </source>
</reference>